<dbReference type="PANTHER" id="PTHR46890">
    <property type="entry name" value="NON-LTR RETROLELEMENT REVERSE TRANSCRIPTASE-LIKE PROTEIN-RELATED"/>
    <property type="match status" value="1"/>
</dbReference>
<sequence length="244" mass="28044">MANSNRRSNGIDRLKVGDEIIEDKGLIKGEILSFYQQLYTENENWRPTTRFDDVATITGEEKVWLERTFTEEEVISVIKECAPDKAPGPDGYTMAFYQKSWEIIKEDIMGALQHFHQNDQMARSCNTSFIALIPKKKERLKRVIGKLVSGHQNAFIKTRQITDVALIANEALDWRQKSGKPRLLFKLDIEKAFDQLNWSYLFNILRKMGFGAGWIRWIKFCVTTVKCSVLVNGGPIGSSPHRKD</sequence>
<dbReference type="InterPro" id="IPR052343">
    <property type="entry name" value="Retrotransposon-Effector_Assoc"/>
</dbReference>
<reference evidence="3" key="2">
    <citation type="submission" date="2025-08" db="UniProtKB">
        <authorList>
            <consortium name="RefSeq"/>
        </authorList>
    </citation>
    <scope>IDENTIFICATION</scope>
    <source>
        <tissue evidence="3">Leaf</tissue>
    </source>
</reference>
<evidence type="ECO:0000313" key="3">
    <source>
        <dbReference type="RefSeq" id="XP_009789798.1"/>
    </source>
</evidence>
<dbReference type="SUPFAM" id="SSF56672">
    <property type="entry name" value="DNA/RNA polymerases"/>
    <property type="match status" value="1"/>
</dbReference>
<dbReference type="STRING" id="4096.A0A1U7XFZ4"/>
<evidence type="ECO:0000259" key="1">
    <source>
        <dbReference type="Pfam" id="PF00078"/>
    </source>
</evidence>
<feature type="domain" description="Reverse transcriptase" evidence="1">
    <location>
        <begin position="137"/>
        <end position="222"/>
    </location>
</feature>
<dbReference type="PANTHER" id="PTHR46890:SF50">
    <property type="entry name" value="RNA-DIRECTED DNA POLYMERASE, EUKARYOTA, REVERSE TRANSCRIPTASE ZINC-BINDING DOMAIN PROTEIN-RELATED"/>
    <property type="match status" value="1"/>
</dbReference>
<dbReference type="AlphaFoldDB" id="A0A1U7XFZ4"/>
<dbReference type="Proteomes" id="UP000189701">
    <property type="component" value="Unplaced"/>
</dbReference>
<dbReference type="Pfam" id="PF00078">
    <property type="entry name" value="RVT_1"/>
    <property type="match status" value="1"/>
</dbReference>
<organism evidence="2 3">
    <name type="scientific">Nicotiana sylvestris</name>
    <name type="common">Wood tobacco</name>
    <name type="synonym">South American tobacco</name>
    <dbReference type="NCBI Taxonomy" id="4096"/>
    <lineage>
        <taxon>Eukaryota</taxon>
        <taxon>Viridiplantae</taxon>
        <taxon>Streptophyta</taxon>
        <taxon>Embryophyta</taxon>
        <taxon>Tracheophyta</taxon>
        <taxon>Spermatophyta</taxon>
        <taxon>Magnoliopsida</taxon>
        <taxon>eudicotyledons</taxon>
        <taxon>Gunneridae</taxon>
        <taxon>Pentapetalae</taxon>
        <taxon>asterids</taxon>
        <taxon>lamiids</taxon>
        <taxon>Solanales</taxon>
        <taxon>Solanaceae</taxon>
        <taxon>Nicotianoideae</taxon>
        <taxon>Nicotianeae</taxon>
        <taxon>Nicotiana</taxon>
    </lineage>
</organism>
<dbReference type="eggNOG" id="KOG1075">
    <property type="taxonomic scope" value="Eukaryota"/>
</dbReference>
<name>A0A1U7XFZ4_NICSY</name>
<dbReference type="RefSeq" id="XP_009789798.1">
    <property type="nucleotide sequence ID" value="XM_009791496.1"/>
</dbReference>
<protein>
    <submittedName>
        <fullName evidence="3">Uncharacterized protein LOC104237360</fullName>
    </submittedName>
</protein>
<keyword evidence="2" id="KW-1185">Reference proteome</keyword>
<dbReference type="InterPro" id="IPR043502">
    <property type="entry name" value="DNA/RNA_pol_sf"/>
</dbReference>
<evidence type="ECO:0000313" key="2">
    <source>
        <dbReference type="Proteomes" id="UP000189701"/>
    </source>
</evidence>
<gene>
    <name evidence="3" type="primary">LOC104237360</name>
</gene>
<reference evidence="2" key="1">
    <citation type="journal article" date="2013" name="Genome Biol.">
        <title>Reference genomes and transcriptomes of Nicotiana sylvestris and Nicotiana tomentosiformis.</title>
        <authorList>
            <person name="Sierro N."/>
            <person name="Battey J.N."/>
            <person name="Ouadi S."/>
            <person name="Bovet L."/>
            <person name="Goepfert S."/>
            <person name="Bakaher N."/>
            <person name="Peitsch M.C."/>
            <person name="Ivanov N.V."/>
        </authorList>
    </citation>
    <scope>NUCLEOTIDE SEQUENCE [LARGE SCALE GENOMIC DNA]</scope>
</reference>
<accession>A0A1U7XFZ4</accession>
<dbReference type="InterPro" id="IPR000477">
    <property type="entry name" value="RT_dom"/>
</dbReference>
<proteinExistence type="predicted"/>